<organism evidence="5 6">
    <name type="scientific">Cohnella thailandensis</name>
    <dbReference type="NCBI Taxonomy" id="557557"/>
    <lineage>
        <taxon>Bacteria</taxon>
        <taxon>Bacillati</taxon>
        <taxon>Bacillota</taxon>
        <taxon>Bacilli</taxon>
        <taxon>Bacillales</taxon>
        <taxon>Paenibacillaceae</taxon>
        <taxon>Cohnella</taxon>
    </lineage>
</organism>
<dbReference type="RefSeq" id="WP_185123147.1">
    <property type="nucleotide sequence ID" value="NZ_JACJVQ010000026.1"/>
</dbReference>
<evidence type="ECO:0000259" key="3">
    <source>
        <dbReference type="Pfam" id="PF04542"/>
    </source>
</evidence>
<accession>A0A841T7V5</accession>
<keyword evidence="6" id="KW-1185">Reference proteome</keyword>
<dbReference type="Gene3D" id="3.10.450.50">
    <property type="match status" value="1"/>
</dbReference>
<protein>
    <submittedName>
        <fullName evidence="5">Sigma-70 family RNA polymerase sigma factor</fullName>
    </submittedName>
</protein>
<dbReference type="AlphaFoldDB" id="A0A841T7V5"/>
<dbReference type="Pfam" id="PF04542">
    <property type="entry name" value="Sigma70_r2"/>
    <property type="match status" value="1"/>
</dbReference>
<dbReference type="SUPFAM" id="SSF88946">
    <property type="entry name" value="Sigma2 domain of RNA polymerase sigma factors"/>
    <property type="match status" value="1"/>
</dbReference>
<dbReference type="PANTHER" id="PTHR30173:SF36">
    <property type="entry name" value="ECF RNA POLYMERASE SIGMA FACTOR SIGJ"/>
    <property type="match status" value="1"/>
</dbReference>
<feature type="domain" description="RNA polymerase sigma-70 region 2" evidence="3">
    <location>
        <begin position="15"/>
        <end position="83"/>
    </location>
</feature>
<dbReference type="GO" id="GO:0003677">
    <property type="term" value="F:DNA binding"/>
    <property type="evidence" value="ECO:0007669"/>
    <property type="project" value="InterPro"/>
</dbReference>
<evidence type="ECO:0000313" key="5">
    <source>
        <dbReference type="EMBL" id="MBB6637937.1"/>
    </source>
</evidence>
<dbReference type="EMBL" id="JACJVQ010000026">
    <property type="protein sequence ID" value="MBB6637937.1"/>
    <property type="molecule type" value="Genomic_DNA"/>
</dbReference>
<evidence type="ECO:0000256" key="1">
    <source>
        <dbReference type="ARBA" id="ARBA00011344"/>
    </source>
</evidence>
<dbReference type="SUPFAM" id="SSF88659">
    <property type="entry name" value="Sigma3 and sigma4 domains of RNA polymerase sigma factors"/>
    <property type="match status" value="1"/>
</dbReference>
<evidence type="ECO:0000259" key="4">
    <source>
        <dbReference type="Pfam" id="PF08281"/>
    </source>
</evidence>
<dbReference type="SUPFAM" id="SSF54427">
    <property type="entry name" value="NTF2-like"/>
    <property type="match status" value="1"/>
</dbReference>
<dbReference type="InterPro" id="IPR013324">
    <property type="entry name" value="RNA_pol_sigma_r3/r4-like"/>
</dbReference>
<dbReference type="GO" id="GO:0016987">
    <property type="term" value="F:sigma factor activity"/>
    <property type="evidence" value="ECO:0007669"/>
    <property type="project" value="InterPro"/>
</dbReference>
<reference evidence="5 6" key="1">
    <citation type="submission" date="2020-08" db="EMBL/GenBank/DDBJ databases">
        <title>Cohnella phylogeny.</title>
        <authorList>
            <person name="Dunlap C."/>
        </authorList>
    </citation>
    <scope>NUCLEOTIDE SEQUENCE [LARGE SCALE GENOMIC DNA]</scope>
    <source>
        <strain evidence="5 6">DSM 25241</strain>
    </source>
</reference>
<dbReference type="InterPro" id="IPR013249">
    <property type="entry name" value="RNA_pol_sigma70_r4_t2"/>
</dbReference>
<feature type="region of interest" description="Disordered" evidence="2">
    <location>
        <begin position="168"/>
        <end position="189"/>
    </location>
</feature>
<dbReference type="InterPro" id="IPR032710">
    <property type="entry name" value="NTF2-like_dom_sf"/>
</dbReference>
<dbReference type="InterPro" id="IPR052704">
    <property type="entry name" value="ECF_Sigma-70_Domain"/>
</dbReference>
<dbReference type="PANTHER" id="PTHR30173">
    <property type="entry name" value="SIGMA 19 FACTOR"/>
    <property type="match status" value="1"/>
</dbReference>
<dbReference type="NCBIfam" id="TIGR02937">
    <property type="entry name" value="sigma70-ECF"/>
    <property type="match status" value="1"/>
</dbReference>
<evidence type="ECO:0000256" key="2">
    <source>
        <dbReference type="SAM" id="MobiDB-lite"/>
    </source>
</evidence>
<feature type="domain" description="RNA polymerase sigma factor 70 region 4 type 2" evidence="4">
    <location>
        <begin position="117"/>
        <end position="168"/>
    </location>
</feature>
<feature type="compositionally biased region" description="Low complexity" evidence="2">
    <location>
        <begin position="177"/>
        <end position="188"/>
    </location>
</feature>
<dbReference type="InterPro" id="IPR013325">
    <property type="entry name" value="RNA_pol_sigma_r2"/>
</dbReference>
<dbReference type="InterPro" id="IPR014284">
    <property type="entry name" value="RNA_pol_sigma-70_dom"/>
</dbReference>
<dbReference type="Proteomes" id="UP000535838">
    <property type="component" value="Unassembled WGS sequence"/>
</dbReference>
<dbReference type="Pfam" id="PF08281">
    <property type="entry name" value="Sigma70_r4_2"/>
    <property type="match status" value="1"/>
</dbReference>
<dbReference type="GO" id="GO:0006352">
    <property type="term" value="P:DNA-templated transcription initiation"/>
    <property type="evidence" value="ECO:0007669"/>
    <property type="project" value="InterPro"/>
</dbReference>
<gene>
    <name evidence="5" type="ORF">H7B67_27735</name>
</gene>
<comment type="subunit">
    <text evidence="1">Interacts transiently with the RNA polymerase catalytic core formed by RpoA, RpoB, RpoC and RpoZ (2 alpha, 1 beta, 1 beta' and 1 omega subunit) to form the RNA polymerase holoenzyme that can initiate transcription.</text>
</comment>
<dbReference type="InterPro" id="IPR007627">
    <property type="entry name" value="RNA_pol_sigma70_r2"/>
</dbReference>
<dbReference type="Gene3D" id="1.10.10.10">
    <property type="entry name" value="Winged helix-like DNA-binding domain superfamily/Winged helix DNA-binding domain"/>
    <property type="match status" value="1"/>
</dbReference>
<evidence type="ECO:0000313" key="6">
    <source>
        <dbReference type="Proteomes" id="UP000535838"/>
    </source>
</evidence>
<dbReference type="InterPro" id="IPR036388">
    <property type="entry name" value="WH-like_DNA-bd_sf"/>
</dbReference>
<comment type="caution">
    <text evidence="5">The sequence shown here is derived from an EMBL/GenBank/DDBJ whole genome shotgun (WGS) entry which is preliminary data.</text>
</comment>
<name>A0A841T7V5_9BACL</name>
<dbReference type="Gene3D" id="1.10.1740.10">
    <property type="match status" value="1"/>
</dbReference>
<sequence length="325" mass="36897">MDGQENREQQVERWYRTWRPYLFSIAYRMLGSATDAEDAIQDVFVSLQRIERDEAEEIRNEKAYLAKLIVNRCLNHLKSAGRRKEDYVGEWLPIPIVDRSEPLPEDAAERKEDISYALLVLLERLNPLERAAFVLRETMDCDYAEIALLLDKSETNCRQLVSRAKRKLETDRKGERSSGPPAAWASGSEHPKELELVRRFVSAFSRGQIEELASLLTEDAILLMDGGGRVHAAINPIYGRERSLALLKAMYSNSLAGARFEYVETKEAGPSIAAWREDRLIALLMFDWGPDRVGGESLRRLFTIYNPDKLKLLGLAPPAEAGAQS</sequence>
<proteinExistence type="predicted"/>